<protein>
    <submittedName>
        <fullName evidence="1">Uncharacterized protein</fullName>
    </submittedName>
</protein>
<evidence type="ECO:0000313" key="1">
    <source>
        <dbReference type="EMBL" id="GBC06229.1"/>
    </source>
</evidence>
<keyword evidence="3" id="KW-1185">Reference proteome</keyword>
<dbReference type="Proteomes" id="UP000247702">
    <property type="component" value="Unassembled WGS sequence"/>
</dbReference>
<dbReference type="Proteomes" id="UP000615446">
    <property type="component" value="Unassembled WGS sequence"/>
</dbReference>
<accession>A0A2Z6SJN6</accession>
<organism evidence="1 3">
    <name type="scientific">Rhizophagus clarus</name>
    <dbReference type="NCBI Taxonomy" id="94130"/>
    <lineage>
        <taxon>Eukaryota</taxon>
        <taxon>Fungi</taxon>
        <taxon>Fungi incertae sedis</taxon>
        <taxon>Mucoromycota</taxon>
        <taxon>Glomeromycotina</taxon>
        <taxon>Glomeromycetes</taxon>
        <taxon>Glomerales</taxon>
        <taxon>Glomeraceae</taxon>
        <taxon>Rhizophagus</taxon>
    </lineage>
</organism>
<evidence type="ECO:0000313" key="3">
    <source>
        <dbReference type="Proteomes" id="UP000247702"/>
    </source>
</evidence>
<dbReference type="EMBL" id="BEXD01004059">
    <property type="protein sequence ID" value="GBC06229.1"/>
    <property type="molecule type" value="Genomic_DNA"/>
</dbReference>
<evidence type="ECO:0000313" key="2">
    <source>
        <dbReference type="EMBL" id="GET00380.1"/>
    </source>
</evidence>
<proteinExistence type="predicted"/>
<comment type="caution">
    <text evidence="1">The sequence shown here is derived from an EMBL/GenBank/DDBJ whole genome shotgun (WGS) entry which is preliminary data.</text>
</comment>
<reference evidence="1 3" key="1">
    <citation type="submission" date="2017-11" db="EMBL/GenBank/DDBJ databases">
        <title>The genome of Rhizophagus clarus HR1 reveals common genetic basis of auxotrophy among arbuscular mycorrhizal fungi.</title>
        <authorList>
            <person name="Kobayashi Y."/>
        </authorList>
    </citation>
    <scope>NUCLEOTIDE SEQUENCE [LARGE SCALE GENOMIC DNA]</scope>
    <source>
        <strain evidence="1 3">HR1</strain>
    </source>
</reference>
<sequence>MPNHCERWSRVLEQTFFKYIWTQHAQKYTYSTQALRDSISIKLVENLLLKHSRNSRNNSTQECNSLNNPRTKVIQKKLQDTGIVLRVAFDKNTQS</sequence>
<name>A0A2Z6SJN6_9GLOM</name>
<reference evidence="2" key="2">
    <citation type="submission" date="2019-10" db="EMBL/GenBank/DDBJ databases">
        <title>Conservation and host-specific expression of non-tandemly repeated heterogenous ribosome RNA gene in arbuscular mycorrhizal fungi.</title>
        <authorList>
            <person name="Maeda T."/>
            <person name="Kobayashi Y."/>
            <person name="Nakagawa T."/>
            <person name="Ezawa T."/>
            <person name="Yamaguchi K."/>
            <person name="Bino T."/>
            <person name="Nishimoto Y."/>
            <person name="Shigenobu S."/>
            <person name="Kawaguchi M."/>
        </authorList>
    </citation>
    <scope>NUCLEOTIDE SEQUENCE</scope>
    <source>
        <strain evidence="2">HR1</strain>
    </source>
</reference>
<gene>
    <name evidence="2" type="ORF">RCL2_002683400</name>
    <name evidence="1" type="ORF">RclHR1_00670021</name>
</gene>
<dbReference type="EMBL" id="BLAL01000285">
    <property type="protein sequence ID" value="GET00380.1"/>
    <property type="molecule type" value="Genomic_DNA"/>
</dbReference>
<dbReference type="AlphaFoldDB" id="A0A2Z6SJN6"/>